<name>A0A2T3BC20_AMORE</name>
<organism evidence="2 3">
    <name type="scientific">Amorphotheca resinae ATCC 22711</name>
    <dbReference type="NCBI Taxonomy" id="857342"/>
    <lineage>
        <taxon>Eukaryota</taxon>
        <taxon>Fungi</taxon>
        <taxon>Dikarya</taxon>
        <taxon>Ascomycota</taxon>
        <taxon>Pezizomycotina</taxon>
        <taxon>Leotiomycetes</taxon>
        <taxon>Helotiales</taxon>
        <taxon>Amorphothecaceae</taxon>
        <taxon>Amorphotheca</taxon>
    </lineage>
</organism>
<dbReference type="STRING" id="857342.A0A2T3BC20"/>
<dbReference type="OrthoDB" id="3508416at2759"/>
<accession>A0A2T3BC20</accession>
<dbReference type="EMBL" id="KZ679007">
    <property type="protein sequence ID" value="PSS25862.1"/>
    <property type="molecule type" value="Genomic_DNA"/>
</dbReference>
<proteinExistence type="predicted"/>
<dbReference type="GeneID" id="36573344"/>
<feature type="region of interest" description="Disordered" evidence="1">
    <location>
        <begin position="135"/>
        <end position="157"/>
    </location>
</feature>
<reference evidence="2 3" key="1">
    <citation type="journal article" date="2018" name="New Phytol.">
        <title>Comparative genomics and transcriptomics depict ericoid mycorrhizal fungi as versatile saprotrophs and plant mutualists.</title>
        <authorList>
            <person name="Martino E."/>
            <person name="Morin E."/>
            <person name="Grelet G.A."/>
            <person name="Kuo A."/>
            <person name="Kohler A."/>
            <person name="Daghino S."/>
            <person name="Barry K.W."/>
            <person name="Cichocki N."/>
            <person name="Clum A."/>
            <person name="Dockter R.B."/>
            <person name="Hainaut M."/>
            <person name="Kuo R.C."/>
            <person name="LaButti K."/>
            <person name="Lindahl B.D."/>
            <person name="Lindquist E.A."/>
            <person name="Lipzen A."/>
            <person name="Khouja H.R."/>
            <person name="Magnuson J."/>
            <person name="Murat C."/>
            <person name="Ohm R.A."/>
            <person name="Singer S.W."/>
            <person name="Spatafora J.W."/>
            <person name="Wang M."/>
            <person name="Veneault-Fourrey C."/>
            <person name="Henrissat B."/>
            <person name="Grigoriev I.V."/>
            <person name="Martin F.M."/>
            <person name="Perotto S."/>
        </authorList>
    </citation>
    <scope>NUCLEOTIDE SEQUENCE [LARGE SCALE GENOMIC DNA]</scope>
    <source>
        <strain evidence="2 3">ATCC 22711</strain>
    </source>
</reference>
<dbReference type="InParanoid" id="A0A2T3BC20"/>
<gene>
    <name evidence="2" type="ORF">M430DRAFT_25602</name>
</gene>
<evidence type="ECO:0000313" key="2">
    <source>
        <dbReference type="EMBL" id="PSS25862.1"/>
    </source>
</evidence>
<dbReference type="AlphaFoldDB" id="A0A2T3BC20"/>
<protein>
    <recommendedName>
        <fullName evidence="4">RRM domain-containing protein</fullName>
    </recommendedName>
</protein>
<evidence type="ECO:0000313" key="3">
    <source>
        <dbReference type="Proteomes" id="UP000241818"/>
    </source>
</evidence>
<evidence type="ECO:0000256" key="1">
    <source>
        <dbReference type="SAM" id="MobiDB-lite"/>
    </source>
</evidence>
<keyword evidence="3" id="KW-1185">Reference proteome</keyword>
<sequence>MHLASASNNQISRNTTAIYIPSAHRRSYQTRAPATLNQSVSGIAPVRQPFGPTRDGFNYNTNRLRKREAKNHQFMASAQWRATRPAASVAAIHTTPGGGRIPPIDMERMMEHLLEGAVYSSESEFKPTRMALEKRGFIQPRSDNDSVSNPYKGDKNSGSFKRQINGLPDHLNCALYVKNVPVKCSMEDLFKKVTTGSVWCINVQEADEMHEMKAVKLVFMTPEGAANFLRQSRSDDGVWVRGKRLEARYNRHGYRMNETNQTRVLIIEGPTKIMKFEKWDAYFRIQCHLEWDCHLTHETVCGRTTMEFRFARVDGQAEACFQAITKDIQFKDGSVKVSYGPDPCDPINRA</sequence>
<dbReference type="Proteomes" id="UP000241818">
    <property type="component" value="Unassembled WGS sequence"/>
</dbReference>
<dbReference type="RefSeq" id="XP_024724461.1">
    <property type="nucleotide sequence ID" value="XM_024865263.1"/>
</dbReference>
<evidence type="ECO:0008006" key="4">
    <source>
        <dbReference type="Google" id="ProtNLM"/>
    </source>
</evidence>